<keyword evidence="11 21" id="KW-1133">Transmembrane helix</keyword>
<dbReference type="GO" id="GO:0048544">
    <property type="term" value="P:recognition of pollen"/>
    <property type="evidence" value="ECO:0007669"/>
    <property type="project" value="InterPro"/>
</dbReference>
<name>A0A067EMR3_CITSI</name>
<evidence type="ECO:0000256" key="12">
    <source>
        <dbReference type="ARBA" id="ARBA00023136"/>
    </source>
</evidence>
<dbReference type="InterPro" id="IPR000858">
    <property type="entry name" value="S_locus_glycoprot_dom"/>
</dbReference>
<evidence type="ECO:0000256" key="20">
    <source>
        <dbReference type="SAM" id="MobiDB-lite"/>
    </source>
</evidence>
<keyword evidence="10 18" id="KW-0067">ATP-binding</keyword>
<dbReference type="CDD" id="cd01098">
    <property type="entry name" value="PAN_AP_plant"/>
    <property type="match status" value="1"/>
</dbReference>
<dbReference type="Pfam" id="PF00954">
    <property type="entry name" value="S_locus_glycop"/>
    <property type="match status" value="1"/>
</dbReference>
<dbReference type="InterPro" id="IPR008271">
    <property type="entry name" value="Ser/Thr_kinase_AS"/>
</dbReference>
<evidence type="ECO:0000256" key="11">
    <source>
        <dbReference type="ARBA" id="ARBA00022989"/>
    </source>
</evidence>
<keyword evidence="26" id="KW-1185">Reference proteome</keyword>
<feature type="domain" description="Protein kinase" evidence="23">
    <location>
        <begin position="522"/>
        <end position="798"/>
    </location>
</feature>
<dbReference type="SMART" id="SM00108">
    <property type="entry name" value="B_lectin"/>
    <property type="match status" value="1"/>
</dbReference>
<feature type="region of interest" description="Disordered" evidence="20">
    <location>
        <begin position="435"/>
        <end position="459"/>
    </location>
</feature>
<evidence type="ECO:0000256" key="10">
    <source>
        <dbReference type="ARBA" id="ARBA00022840"/>
    </source>
</evidence>
<dbReference type="EC" id="2.7.11.1" evidence="18"/>
<evidence type="ECO:0000259" key="24">
    <source>
        <dbReference type="PROSITE" id="PS50927"/>
    </source>
</evidence>
<feature type="domain" description="Bulb-type lectin" evidence="24">
    <location>
        <begin position="21"/>
        <end position="156"/>
    </location>
</feature>
<dbReference type="GO" id="GO:0004674">
    <property type="term" value="F:protein serine/threonine kinase activity"/>
    <property type="evidence" value="ECO:0007669"/>
    <property type="project" value="UniProtKB-KW"/>
</dbReference>
<dbReference type="GO" id="GO:0005524">
    <property type="term" value="F:ATP binding"/>
    <property type="evidence" value="ECO:0007669"/>
    <property type="project" value="UniProtKB-UniRule"/>
</dbReference>
<dbReference type="GO" id="GO:0106310">
    <property type="term" value="F:protein serine kinase activity"/>
    <property type="evidence" value="ECO:0007669"/>
    <property type="project" value="RHEA"/>
</dbReference>
<evidence type="ECO:0000256" key="16">
    <source>
        <dbReference type="ARBA" id="ARBA00047899"/>
    </source>
</evidence>
<sequence length="814" mass="91518">MASAKLYFIFLLYQLLYYLHLAIAQNNGTVPVGATLTAGTNSSPWVSPSGDFAFGFHQLDEENNSNGLFLLSIFYNKIPEKTVVWYTDNKDQNPAVPRGSQVKLTADRGLVLNDPQGKQVWSSKIDIGTVAIGVMNDTGNFVLASSSSSKLWDSFTNPSDTLLPGQMMETEQGLFSRKSDTNFSRGRFQFRLLEDGDLVLNVANLPTDFAYDAYYTSGTYDSTNSSNSGYRVMFNESGYMYILRRNSQRFDLTTGRVVPAADFYHRATLNFDGVFAQYFYPKNGNGNWSAVWSQPENICDNISGEFGSGACGFNSICTLDGDRRPMCECPKGYSLLDENEKYGSCKADFELSCNGGGQGYNKELFDFHELKDTDWPSSDYEHFSPYDEVQCKNTCLSDCFCAVAIFGIESCWLVKLPLNNGRADSSVNRKAFIKYKKDDDPDPPSVPRPPDPEDKKKRKMMNATGSVLLGSSVFVNFAMVCAFVLGFFFIYKKKWIRNNPGDATIETNLRCFSYKELEEATDNFEEEVGRGSFGIVYKGVIQTTRTSTTAVAVKKLDRVFQDGEKEFKNEVVVIGQTHHKNLVRLLGFCDEGQNRLLVYEFLNNGTLASFLFGNLKPSWNLRTNIAFQIARGLLYLHEDCSAQIIHCDIKPQNILLDDYYNARISDFGLAKLLTLNQSKAIKTAIRGTKGYVAPEWFRNSTITAKVDVYSFGVLLLEIISCRKSFDIEMGEEYAILTDWAFDCYRNGKLDDLVEGDTEAMNDIKCTEKLVMVSIWCIQEDPSLRPTMRKVSQMLEGVVEVDVPPNPSPFSGYMR</sequence>
<evidence type="ECO:0000256" key="21">
    <source>
        <dbReference type="SAM" id="Phobius"/>
    </source>
</evidence>
<comment type="catalytic activity">
    <reaction evidence="16 18">
        <text>L-threonyl-[protein] + ATP = O-phospho-L-threonyl-[protein] + ADP + H(+)</text>
        <dbReference type="Rhea" id="RHEA:46608"/>
        <dbReference type="Rhea" id="RHEA-COMP:11060"/>
        <dbReference type="Rhea" id="RHEA-COMP:11605"/>
        <dbReference type="ChEBI" id="CHEBI:15378"/>
        <dbReference type="ChEBI" id="CHEBI:30013"/>
        <dbReference type="ChEBI" id="CHEBI:30616"/>
        <dbReference type="ChEBI" id="CHEBI:61977"/>
        <dbReference type="ChEBI" id="CHEBI:456216"/>
        <dbReference type="EC" id="2.7.11.1"/>
    </reaction>
</comment>
<dbReference type="Pfam" id="PF00069">
    <property type="entry name" value="Pkinase"/>
    <property type="match status" value="1"/>
</dbReference>
<evidence type="ECO:0000256" key="6">
    <source>
        <dbReference type="ARBA" id="ARBA00022729"/>
    </source>
</evidence>
<dbReference type="Gene3D" id="1.10.510.10">
    <property type="entry name" value="Transferase(Phosphotransferase) domain 1"/>
    <property type="match status" value="1"/>
</dbReference>
<feature type="transmembrane region" description="Helical" evidence="21">
    <location>
        <begin position="467"/>
        <end position="491"/>
    </location>
</feature>
<dbReference type="PANTHER" id="PTHR47976:SF15">
    <property type="entry name" value="G-TYPE LECTIN S-RECEPTOR-LIKE SERINE_THREONINE-PROTEIN KINASE RLK1"/>
    <property type="match status" value="1"/>
</dbReference>
<gene>
    <name evidence="25" type="ORF">CISIN_1g042262mg</name>
</gene>
<dbReference type="FunFam" id="3.30.200.20:FF:000059">
    <property type="entry name" value="S-receptor-like serine/threonine-protein kinase"/>
    <property type="match status" value="1"/>
</dbReference>
<evidence type="ECO:0000256" key="15">
    <source>
        <dbReference type="ARBA" id="ARBA00023180"/>
    </source>
</evidence>
<dbReference type="AlphaFoldDB" id="A0A067EMR3"/>
<evidence type="ECO:0000256" key="22">
    <source>
        <dbReference type="SAM" id="SignalP"/>
    </source>
</evidence>
<evidence type="ECO:0000256" key="19">
    <source>
        <dbReference type="PROSITE-ProRule" id="PRU10141"/>
    </source>
</evidence>
<keyword evidence="12 21" id="KW-0472">Membrane</keyword>
<keyword evidence="5 21" id="KW-0812">Transmembrane</keyword>
<dbReference type="PROSITE" id="PS50011">
    <property type="entry name" value="PROTEIN_KINASE_DOM"/>
    <property type="match status" value="1"/>
</dbReference>
<dbReference type="PROSITE" id="PS00108">
    <property type="entry name" value="PROTEIN_KINASE_ST"/>
    <property type="match status" value="1"/>
</dbReference>
<proteinExistence type="inferred from homology"/>
<dbReference type="GO" id="GO:0016020">
    <property type="term" value="C:membrane"/>
    <property type="evidence" value="ECO:0007669"/>
    <property type="project" value="UniProtKB-SubCell"/>
</dbReference>
<evidence type="ECO:0000256" key="5">
    <source>
        <dbReference type="ARBA" id="ARBA00022692"/>
    </source>
</evidence>
<dbReference type="SUPFAM" id="SSF56112">
    <property type="entry name" value="Protein kinase-like (PK-like)"/>
    <property type="match status" value="1"/>
</dbReference>
<evidence type="ECO:0000256" key="8">
    <source>
        <dbReference type="ARBA" id="ARBA00022741"/>
    </source>
</evidence>
<reference evidence="25 26" key="1">
    <citation type="submission" date="2014-04" db="EMBL/GenBank/DDBJ databases">
        <authorList>
            <consortium name="International Citrus Genome Consortium"/>
            <person name="Gmitter F."/>
            <person name="Chen C."/>
            <person name="Farmerie W."/>
            <person name="Harkins T."/>
            <person name="Desany B."/>
            <person name="Mohiuddin M."/>
            <person name="Kodira C."/>
            <person name="Borodovsky M."/>
            <person name="Lomsadze A."/>
            <person name="Burns P."/>
            <person name="Jenkins J."/>
            <person name="Prochnik S."/>
            <person name="Shu S."/>
            <person name="Chapman J."/>
            <person name="Pitluck S."/>
            <person name="Schmutz J."/>
            <person name="Rokhsar D."/>
        </authorList>
    </citation>
    <scope>NUCLEOTIDE SEQUENCE</scope>
</reference>
<dbReference type="InterPro" id="IPR051343">
    <property type="entry name" value="G-type_lectin_kinases/EP1-like"/>
</dbReference>
<dbReference type="InterPro" id="IPR000719">
    <property type="entry name" value="Prot_kinase_dom"/>
</dbReference>
<dbReference type="InterPro" id="IPR017441">
    <property type="entry name" value="Protein_kinase_ATP_BS"/>
</dbReference>
<dbReference type="Gene3D" id="2.90.10.10">
    <property type="entry name" value="Bulb-type lectin domain"/>
    <property type="match status" value="2"/>
</dbReference>
<feature type="binding site" evidence="19">
    <location>
        <position position="555"/>
    </location>
    <ligand>
        <name>ATP</name>
        <dbReference type="ChEBI" id="CHEBI:30616"/>
    </ligand>
</feature>
<dbReference type="FunFam" id="2.90.10.10:FF:000013">
    <property type="entry name" value="G-type lectin S-receptor-like serine/threonine-protein kinase LECRK1"/>
    <property type="match status" value="1"/>
</dbReference>
<keyword evidence="13" id="KW-1015">Disulfide bond</keyword>
<dbReference type="EMBL" id="KK784973">
    <property type="protein sequence ID" value="KDO56484.1"/>
    <property type="molecule type" value="Genomic_DNA"/>
</dbReference>
<dbReference type="InterPro" id="IPR001480">
    <property type="entry name" value="Bulb-type_lectin_dom"/>
</dbReference>
<keyword evidence="6 22" id="KW-0732">Signal</keyword>
<evidence type="ECO:0000259" key="23">
    <source>
        <dbReference type="PROSITE" id="PS50011"/>
    </source>
</evidence>
<evidence type="ECO:0000256" key="3">
    <source>
        <dbReference type="ARBA" id="ARBA00022536"/>
    </source>
</evidence>
<evidence type="ECO:0000256" key="7">
    <source>
        <dbReference type="ARBA" id="ARBA00022734"/>
    </source>
</evidence>
<dbReference type="PROSITE" id="PS50927">
    <property type="entry name" value="BULB_LECTIN"/>
    <property type="match status" value="1"/>
</dbReference>
<comment type="similarity">
    <text evidence="18">Belongs to the protein kinase superfamily. Ser/Thr protein kinase family.</text>
</comment>
<keyword evidence="7" id="KW-0430">Lectin</keyword>
<dbReference type="PIRSF" id="PIRSF000641">
    <property type="entry name" value="SRK"/>
    <property type="match status" value="1"/>
</dbReference>
<evidence type="ECO:0000256" key="2">
    <source>
        <dbReference type="ARBA" id="ARBA00022527"/>
    </source>
</evidence>
<evidence type="ECO:0000256" key="17">
    <source>
        <dbReference type="ARBA" id="ARBA00048679"/>
    </source>
</evidence>
<organism evidence="25 26">
    <name type="scientific">Citrus sinensis</name>
    <name type="common">Sweet orange</name>
    <name type="synonym">Citrus aurantium var. sinensis</name>
    <dbReference type="NCBI Taxonomy" id="2711"/>
    <lineage>
        <taxon>Eukaryota</taxon>
        <taxon>Viridiplantae</taxon>
        <taxon>Streptophyta</taxon>
        <taxon>Embryophyta</taxon>
        <taxon>Tracheophyta</taxon>
        <taxon>Spermatophyta</taxon>
        <taxon>Magnoliopsida</taxon>
        <taxon>eudicotyledons</taxon>
        <taxon>Gunneridae</taxon>
        <taxon>Pentapetalae</taxon>
        <taxon>rosids</taxon>
        <taxon>malvids</taxon>
        <taxon>Sapindales</taxon>
        <taxon>Rutaceae</taxon>
        <taxon>Aurantioideae</taxon>
        <taxon>Citrus</taxon>
    </lineage>
</organism>
<keyword evidence="3" id="KW-0245">EGF-like domain</keyword>
<protein>
    <recommendedName>
        <fullName evidence="18">Receptor-like serine/threonine-protein kinase</fullName>
        <ecNumber evidence="18">2.7.11.1</ecNumber>
    </recommendedName>
</protein>
<evidence type="ECO:0000313" key="25">
    <source>
        <dbReference type="EMBL" id="KDO56484.1"/>
    </source>
</evidence>
<dbReference type="SUPFAM" id="SSF51110">
    <property type="entry name" value="alpha-D-mannose-specific plant lectins"/>
    <property type="match status" value="1"/>
</dbReference>
<evidence type="ECO:0000256" key="9">
    <source>
        <dbReference type="ARBA" id="ARBA00022777"/>
    </source>
</evidence>
<keyword evidence="4 18" id="KW-0808">Transferase</keyword>
<keyword evidence="9 18" id="KW-0418">Kinase</keyword>
<dbReference type="PANTHER" id="PTHR47976">
    <property type="entry name" value="G-TYPE LECTIN S-RECEPTOR-LIKE SERINE/THREONINE-PROTEIN KINASE SD2-5"/>
    <property type="match status" value="1"/>
</dbReference>
<dbReference type="SMR" id="A0A067EMR3"/>
<dbReference type="Proteomes" id="UP000027120">
    <property type="component" value="Unassembled WGS sequence"/>
</dbReference>
<comment type="catalytic activity">
    <reaction evidence="17 18">
        <text>L-seryl-[protein] + ATP = O-phospho-L-seryl-[protein] + ADP + H(+)</text>
        <dbReference type="Rhea" id="RHEA:17989"/>
        <dbReference type="Rhea" id="RHEA-COMP:9863"/>
        <dbReference type="Rhea" id="RHEA-COMP:11604"/>
        <dbReference type="ChEBI" id="CHEBI:15378"/>
        <dbReference type="ChEBI" id="CHEBI:29999"/>
        <dbReference type="ChEBI" id="CHEBI:30616"/>
        <dbReference type="ChEBI" id="CHEBI:83421"/>
        <dbReference type="ChEBI" id="CHEBI:456216"/>
        <dbReference type="EC" id="2.7.11.1"/>
    </reaction>
</comment>
<evidence type="ECO:0000256" key="18">
    <source>
        <dbReference type="PIRNR" id="PIRNR000641"/>
    </source>
</evidence>
<feature type="signal peptide" evidence="22">
    <location>
        <begin position="1"/>
        <end position="24"/>
    </location>
</feature>
<feature type="chain" id="PRO_5001636448" description="Receptor-like serine/threonine-protein kinase" evidence="22">
    <location>
        <begin position="25"/>
        <end position="814"/>
    </location>
</feature>
<keyword evidence="14" id="KW-0675">Receptor</keyword>
<dbReference type="GO" id="GO:0004672">
    <property type="term" value="F:protein kinase activity"/>
    <property type="evidence" value="ECO:0000318"/>
    <property type="project" value="GO_Central"/>
</dbReference>
<evidence type="ECO:0000256" key="1">
    <source>
        <dbReference type="ARBA" id="ARBA00004479"/>
    </source>
</evidence>
<comment type="subcellular location">
    <subcellularLocation>
        <location evidence="1">Membrane</location>
        <topology evidence="1">Single-pass type I membrane protein</topology>
    </subcellularLocation>
</comment>
<evidence type="ECO:0000256" key="13">
    <source>
        <dbReference type="ARBA" id="ARBA00023157"/>
    </source>
</evidence>
<dbReference type="Gene3D" id="3.30.200.20">
    <property type="entry name" value="Phosphorylase Kinase, domain 1"/>
    <property type="match status" value="1"/>
</dbReference>
<dbReference type="InterPro" id="IPR036426">
    <property type="entry name" value="Bulb-type_lectin_dom_sf"/>
</dbReference>
<dbReference type="CDD" id="cd14066">
    <property type="entry name" value="STKc_IRAK"/>
    <property type="match status" value="1"/>
</dbReference>
<dbReference type="FunFam" id="1.10.510.10:FF:000237">
    <property type="entry name" value="G-type lectin S-receptor-like serine/threonine-protein kinase"/>
    <property type="match status" value="1"/>
</dbReference>
<dbReference type="PROSITE" id="PS00107">
    <property type="entry name" value="PROTEIN_KINASE_ATP"/>
    <property type="match status" value="1"/>
</dbReference>
<keyword evidence="15" id="KW-0325">Glycoprotein</keyword>
<evidence type="ECO:0000256" key="4">
    <source>
        <dbReference type="ARBA" id="ARBA00022679"/>
    </source>
</evidence>
<evidence type="ECO:0000256" key="14">
    <source>
        <dbReference type="ARBA" id="ARBA00023170"/>
    </source>
</evidence>
<keyword evidence="2 18" id="KW-0723">Serine/threonine-protein kinase</keyword>
<dbReference type="Pfam" id="PF01453">
    <property type="entry name" value="B_lectin"/>
    <property type="match status" value="1"/>
</dbReference>
<dbReference type="SMART" id="SM00220">
    <property type="entry name" value="S_TKc"/>
    <property type="match status" value="1"/>
</dbReference>
<dbReference type="GO" id="GO:0030246">
    <property type="term" value="F:carbohydrate binding"/>
    <property type="evidence" value="ECO:0007669"/>
    <property type="project" value="UniProtKB-KW"/>
</dbReference>
<dbReference type="InterPro" id="IPR011009">
    <property type="entry name" value="Kinase-like_dom_sf"/>
</dbReference>
<evidence type="ECO:0000313" key="26">
    <source>
        <dbReference type="Proteomes" id="UP000027120"/>
    </source>
</evidence>
<dbReference type="InterPro" id="IPR024171">
    <property type="entry name" value="SRK-like_kinase"/>
</dbReference>
<keyword evidence="8 18" id="KW-0547">Nucleotide-binding</keyword>
<accession>A0A067EMR3</accession>